<keyword evidence="2" id="KW-1185">Reference proteome</keyword>
<gene>
    <name evidence="1" type="ORF">OFLC_LOCUS7539</name>
</gene>
<evidence type="ECO:0000313" key="1">
    <source>
        <dbReference type="EMBL" id="VDO51445.1"/>
    </source>
</evidence>
<protein>
    <submittedName>
        <fullName evidence="3">Transmembrane protein</fullName>
    </submittedName>
</protein>
<evidence type="ECO:0000313" key="2">
    <source>
        <dbReference type="Proteomes" id="UP000267606"/>
    </source>
</evidence>
<dbReference type="EMBL" id="UZAJ01007939">
    <property type="protein sequence ID" value="VDO51445.1"/>
    <property type="molecule type" value="Genomic_DNA"/>
</dbReference>
<name>A0A183HJ77_9BILA</name>
<evidence type="ECO:0000313" key="3">
    <source>
        <dbReference type="WBParaSite" id="OFLC_0000753801-mRNA-1"/>
    </source>
</evidence>
<accession>A0A183HJ77</accession>
<dbReference type="Proteomes" id="UP000267606">
    <property type="component" value="Unassembled WGS sequence"/>
</dbReference>
<organism evidence="3">
    <name type="scientific">Onchocerca flexuosa</name>
    <dbReference type="NCBI Taxonomy" id="387005"/>
    <lineage>
        <taxon>Eukaryota</taxon>
        <taxon>Metazoa</taxon>
        <taxon>Ecdysozoa</taxon>
        <taxon>Nematoda</taxon>
        <taxon>Chromadorea</taxon>
        <taxon>Rhabditida</taxon>
        <taxon>Spirurina</taxon>
        <taxon>Spiruromorpha</taxon>
        <taxon>Filarioidea</taxon>
        <taxon>Onchocercidae</taxon>
        <taxon>Onchocerca</taxon>
    </lineage>
</organism>
<proteinExistence type="predicted"/>
<dbReference type="STRING" id="387005.A0A183HJ77"/>
<dbReference type="WBParaSite" id="OFLC_0000753801-mRNA-1">
    <property type="protein sequence ID" value="OFLC_0000753801-mRNA-1"/>
    <property type="gene ID" value="OFLC_0000753801"/>
</dbReference>
<reference evidence="1 2" key="2">
    <citation type="submission" date="2018-11" db="EMBL/GenBank/DDBJ databases">
        <authorList>
            <consortium name="Pathogen Informatics"/>
        </authorList>
    </citation>
    <scope>NUCLEOTIDE SEQUENCE [LARGE SCALE GENOMIC DNA]</scope>
</reference>
<reference evidence="3" key="1">
    <citation type="submission" date="2016-06" db="UniProtKB">
        <authorList>
            <consortium name="WormBaseParasite"/>
        </authorList>
    </citation>
    <scope>IDENTIFICATION</scope>
</reference>
<dbReference type="AlphaFoldDB" id="A0A183HJ77"/>
<sequence>MNKQSGERHYFMQFKSDYTMGYEIWNVLQGNSEHQSTHWLSFMSYLLFRSQLMRKDLAKINHNQYYNDYCEMEHRVITNNHLQHIKMNQTSELNNVLNDDDEQEWHDAYDSTPENVRKSSLILVRIFVCLK</sequence>